<feature type="region of interest" description="Disordered" evidence="1">
    <location>
        <begin position="157"/>
        <end position="200"/>
    </location>
</feature>
<dbReference type="EMBL" id="CP136896">
    <property type="protein sequence ID" value="WOL14033.1"/>
    <property type="molecule type" value="Genomic_DNA"/>
</dbReference>
<evidence type="ECO:0000313" key="3">
    <source>
        <dbReference type="Proteomes" id="UP001327560"/>
    </source>
</evidence>
<feature type="region of interest" description="Disordered" evidence="1">
    <location>
        <begin position="317"/>
        <end position="359"/>
    </location>
</feature>
<dbReference type="AlphaFoldDB" id="A0AAQ3KVV1"/>
<sequence>MENRELGGGEEAALLVTTKQGSEGGRGEEGSHFLCILAIDLFCNLERGEKIFSFFASIAIDFAPKQEILACEHLDLIMDSEHVQKPDQPKPEIDPRSVDKTSCSRSSSSSISSDEEDYFQIDTSELGKSAIVSAEVPGNNFQPPFDAENAQLETGNKPEIRTPLSSDDSYSNPGSNDFPTAGANQSPPIQSMNRTDFPDPNRIPSYVFARTKSSTPMEWSVASNESLFSIHMGKSGDLTGLYSVNQFDGYPPMSPNTSPGLQQIVEAPNSEEAIAEEHAEKGKPPKVDAICHSDSTSHLSDAGSVNSFRSFAFPILTPEGRNKSCRGESVHQPIRKEQPLPQAEPEKTEPPKAESAAKQKSWLSCLPCCSFCF</sequence>
<evidence type="ECO:0000313" key="2">
    <source>
        <dbReference type="EMBL" id="WOL14033.1"/>
    </source>
</evidence>
<evidence type="ECO:0000256" key="1">
    <source>
        <dbReference type="SAM" id="MobiDB-lite"/>
    </source>
</evidence>
<feature type="region of interest" description="Disordered" evidence="1">
    <location>
        <begin position="82"/>
        <end position="118"/>
    </location>
</feature>
<name>A0AAQ3KVV1_9LILI</name>
<organism evidence="2 3">
    <name type="scientific">Canna indica</name>
    <name type="common">Indian-shot</name>
    <dbReference type="NCBI Taxonomy" id="4628"/>
    <lineage>
        <taxon>Eukaryota</taxon>
        <taxon>Viridiplantae</taxon>
        <taxon>Streptophyta</taxon>
        <taxon>Embryophyta</taxon>
        <taxon>Tracheophyta</taxon>
        <taxon>Spermatophyta</taxon>
        <taxon>Magnoliopsida</taxon>
        <taxon>Liliopsida</taxon>
        <taxon>Zingiberales</taxon>
        <taxon>Cannaceae</taxon>
        <taxon>Canna</taxon>
    </lineage>
</organism>
<feature type="compositionally biased region" description="Basic and acidic residues" evidence="1">
    <location>
        <begin position="82"/>
        <end position="99"/>
    </location>
</feature>
<feature type="compositionally biased region" description="Polar residues" evidence="1">
    <location>
        <begin position="163"/>
        <end position="194"/>
    </location>
</feature>
<feature type="compositionally biased region" description="Basic and acidic residues" evidence="1">
    <location>
        <begin position="320"/>
        <end position="357"/>
    </location>
</feature>
<accession>A0AAQ3KVV1</accession>
<reference evidence="2 3" key="1">
    <citation type="submission" date="2023-10" db="EMBL/GenBank/DDBJ databases">
        <title>Chromosome-scale genome assembly provides insights into flower coloration mechanisms of Canna indica.</title>
        <authorList>
            <person name="Li C."/>
        </authorList>
    </citation>
    <scope>NUCLEOTIDE SEQUENCE [LARGE SCALE GENOMIC DNA]</scope>
    <source>
        <tissue evidence="2">Flower</tissue>
    </source>
</reference>
<keyword evidence="3" id="KW-1185">Reference proteome</keyword>
<dbReference type="PANTHER" id="PTHR33673:SF3">
    <property type="entry name" value="SUPPRESSOR SRP40-LIKE PROTEIN"/>
    <property type="match status" value="1"/>
</dbReference>
<protein>
    <submittedName>
        <fullName evidence="2">Uncharacterized protein</fullName>
    </submittedName>
</protein>
<proteinExistence type="predicted"/>
<gene>
    <name evidence="2" type="ORF">Cni_G22813</name>
</gene>
<feature type="compositionally biased region" description="Low complexity" evidence="1">
    <location>
        <begin position="103"/>
        <end position="112"/>
    </location>
</feature>
<dbReference type="Proteomes" id="UP001327560">
    <property type="component" value="Chromosome 7"/>
</dbReference>
<dbReference type="PANTHER" id="PTHR33673">
    <property type="entry name" value="SUPPRESSOR SRP40-LIKE PROTEIN"/>
    <property type="match status" value="1"/>
</dbReference>